<evidence type="ECO:0000313" key="1">
    <source>
        <dbReference type="EMBL" id="KKD35195.1"/>
    </source>
</evidence>
<accession>A0A0F5YAG6</accession>
<gene>
    <name evidence="1" type="ORF">WN50_26675</name>
</gene>
<dbReference type="OrthoDB" id="3465830at2"/>
<comment type="caution">
    <text evidence="1">The sequence shown here is derived from an EMBL/GenBank/DDBJ whole genome shotgun (WGS) entry which is preliminary data.</text>
</comment>
<name>A0A0F5YAG6_9CYAN</name>
<sequence>MSQQLGIILMVDVEAAIKANTLKGNTYLFDNMKLQGSEGQGTDSLVSAVNGTYWCDGSQANEQVLNWLPYGVGSLPPTIPKSFLTDKSKNTDFQALSEFQQLVERIETSDKGSFSNVAAIVNELKRIAGSTGLKTKVTSKRRTQKSDLGTTGQMLMDVTGKLVYASDEYQLPEINSINPIITNITGEAVDKKIIYPAAYGSPDMVTDGWYWAASVDTSKPGVYAYTMHVQLYKLALKEGEWTWVPVDMTCDAYLKISSDPKVNGFTGAGVGMLPIM</sequence>
<organism evidence="1 2">
    <name type="scientific">Limnoraphis robusta CS-951</name>
    <dbReference type="NCBI Taxonomy" id="1637645"/>
    <lineage>
        <taxon>Bacteria</taxon>
        <taxon>Bacillati</taxon>
        <taxon>Cyanobacteriota</taxon>
        <taxon>Cyanophyceae</taxon>
        <taxon>Oscillatoriophycideae</taxon>
        <taxon>Oscillatoriales</taxon>
        <taxon>Sirenicapillariaceae</taxon>
        <taxon>Limnoraphis</taxon>
    </lineage>
</organism>
<evidence type="ECO:0000313" key="2">
    <source>
        <dbReference type="Proteomes" id="UP000033607"/>
    </source>
</evidence>
<dbReference type="PATRIC" id="fig|1637645.4.peg.6884"/>
<proteinExistence type="predicted"/>
<dbReference type="EMBL" id="LATL02000352">
    <property type="protein sequence ID" value="KKD35195.1"/>
    <property type="molecule type" value="Genomic_DNA"/>
</dbReference>
<dbReference type="RefSeq" id="WP_046281645.1">
    <property type="nucleotide sequence ID" value="NZ_LATL02000352.1"/>
</dbReference>
<protein>
    <submittedName>
        <fullName evidence="1">Uncharacterized protein</fullName>
    </submittedName>
</protein>
<dbReference type="Proteomes" id="UP000033607">
    <property type="component" value="Unassembled WGS sequence"/>
</dbReference>
<reference evidence="1 2" key="1">
    <citation type="submission" date="2015-06" db="EMBL/GenBank/DDBJ databases">
        <title>Draft genome assembly of filamentous brackish cyanobacterium Limnoraphis robusta strain CS-951.</title>
        <authorList>
            <person name="Willis A."/>
            <person name="Parks M."/>
            <person name="Burford M.A."/>
        </authorList>
    </citation>
    <scope>NUCLEOTIDE SEQUENCE [LARGE SCALE GENOMIC DNA]</scope>
    <source>
        <strain evidence="1 2">CS-951</strain>
    </source>
</reference>
<dbReference type="AlphaFoldDB" id="A0A0F5YAG6"/>